<accession>A0A8S5RIP5</accession>
<proteinExistence type="predicted"/>
<sequence>MVHSADAFNKLMSNPSDMSADDWRNLVTGL</sequence>
<reference evidence="1" key="1">
    <citation type="journal article" date="2021" name="Proc. Natl. Acad. Sci. U.S.A.">
        <title>A Catalog of Tens of Thousands of Viruses from Human Metagenomes Reveals Hidden Associations with Chronic Diseases.</title>
        <authorList>
            <person name="Tisza M.J."/>
            <person name="Buck C.B."/>
        </authorList>
    </citation>
    <scope>NUCLEOTIDE SEQUENCE</scope>
    <source>
        <strain evidence="1">CtML55</strain>
    </source>
</reference>
<name>A0A8S5RIP5_9VIRU</name>
<organism evidence="1">
    <name type="scientific">virus sp. ctML55</name>
    <dbReference type="NCBI Taxonomy" id="2827627"/>
    <lineage>
        <taxon>Viruses</taxon>
    </lineage>
</organism>
<dbReference type="EMBL" id="BK059105">
    <property type="protein sequence ID" value="DAE30852.1"/>
    <property type="molecule type" value="Genomic_DNA"/>
</dbReference>
<protein>
    <submittedName>
        <fullName evidence="1">Uncharacterized protein</fullName>
    </submittedName>
</protein>
<evidence type="ECO:0000313" key="1">
    <source>
        <dbReference type="EMBL" id="DAE30852.1"/>
    </source>
</evidence>